<evidence type="ECO:0000256" key="4">
    <source>
        <dbReference type="PROSITE-ProRule" id="PRU01161"/>
    </source>
</evidence>
<dbReference type="PANTHER" id="PTHR24185:SF1">
    <property type="entry name" value="CALCIUM-INDEPENDENT PHOSPHOLIPASE A2-GAMMA"/>
    <property type="match status" value="1"/>
</dbReference>
<reference evidence="6" key="1">
    <citation type="journal article" date="2023" name="PhytoFront">
        <title>Draft Genome Resources of Seven Strains of Tilletia horrida, Causal Agent of Kernel Smut of Rice.</title>
        <authorList>
            <person name="Khanal S."/>
            <person name="Antony Babu S."/>
            <person name="Zhou X.G."/>
        </authorList>
    </citation>
    <scope>NUCLEOTIDE SEQUENCE</scope>
    <source>
        <strain evidence="6">TX6</strain>
    </source>
</reference>
<dbReference type="GO" id="GO:0046486">
    <property type="term" value="P:glycerolipid metabolic process"/>
    <property type="evidence" value="ECO:0007669"/>
    <property type="project" value="UniProtKB-ARBA"/>
</dbReference>
<protein>
    <recommendedName>
        <fullName evidence="5">PNPLA domain-containing protein</fullName>
    </recommendedName>
</protein>
<dbReference type="AlphaFoldDB" id="A0AAN6GIB7"/>
<dbReference type="PROSITE" id="PS51635">
    <property type="entry name" value="PNPLA"/>
    <property type="match status" value="1"/>
</dbReference>
<comment type="caution">
    <text evidence="6">The sequence shown here is derived from an EMBL/GenBank/DDBJ whole genome shotgun (WGS) entry which is preliminary data.</text>
</comment>
<sequence>MPSIAPSVTGIDQAWLKTSKAVQAAGTSDGEHVDRVDWFRSEPLTPVFVNRLAQLQLCTNSRDQGWASQRDHGSWSWFEVALLDGTTFTPRKFPEGREMVWISHFNQLAEEKSTLHYGRTFDRRSELLANMDVGDVIQVRVCARFQGWKNFADSAWINTRLFKEDIFTTDRWTLASQTRPTVSGDHKVEDVSFIFGSSTSCTVAAVNDKIVSKIWFSTPALDQKSINNLEALQLFTRACFKRIDQPDLIKAVPGESFSWFDIVILESPTATQPRVRDGVTLAWLSHANQYNNLGVDPTAGKLFDDAGSKEEQDEMHISQLKTIKAALEPGNAIGVRVCAQFQNWQNVADYAHLVVRFDNTKTETFDLELPSVSAEVENAAAIQAAINEIRGAVAEGENVPAVSRASTLLTAEVRADQTYTKAGLPAYEETLRPLRLLSLDGGGVRGVSELEILEEIMKRVKDTEGREYQVHEYFDMIAGTSTGALLAMMLGRLKMSIEDCKTAYDRISKEVFSVKTGWVIRDEVSAFIAGNYMYESAPLVKEVTDLVKKYLEQHLKEKTGDTCLLDPTNKPETDACKV</sequence>
<dbReference type="GO" id="GO:0006631">
    <property type="term" value="P:fatty acid metabolic process"/>
    <property type="evidence" value="ECO:0007669"/>
    <property type="project" value="TreeGrafter"/>
</dbReference>
<dbReference type="GO" id="GO:0016042">
    <property type="term" value="P:lipid catabolic process"/>
    <property type="evidence" value="ECO:0007669"/>
    <property type="project" value="UniProtKB-KW"/>
</dbReference>
<feature type="short sequence motif" description="GXSXG" evidence="4">
    <location>
        <begin position="479"/>
        <end position="483"/>
    </location>
</feature>
<proteinExistence type="predicted"/>
<comment type="caution">
    <text evidence="4">Lacks conserved residue(s) required for the propagation of feature annotation.</text>
</comment>
<keyword evidence="1" id="KW-0378">Hydrolase</keyword>
<dbReference type="SUPFAM" id="SSF52151">
    <property type="entry name" value="FabD/lysophospholipase-like"/>
    <property type="match status" value="1"/>
</dbReference>
<name>A0AAN6GIB7_9BASI</name>
<dbReference type="GO" id="GO:0016020">
    <property type="term" value="C:membrane"/>
    <property type="evidence" value="ECO:0007669"/>
    <property type="project" value="TreeGrafter"/>
</dbReference>
<dbReference type="InterPro" id="IPR002641">
    <property type="entry name" value="PNPLA_dom"/>
</dbReference>
<feature type="domain" description="PNPLA" evidence="5">
    <location>
        <begin position="437"/>
        <end position="578"/>
    </location>
</feature>
<evidence type="ECO:0000256" key="1">
    <source>
        <dbReference type="ARBA" id="ARBA00022801"/>
    </source>
</evidence>
<evidence type="ECO:0000313" key="7">
    <source>
        <dbReference type="Proteomes" id="UP001176517"/>
    </source>
</evidence>
<organism evidence="6 7">
    <name type="scientific">Tilletia horrida</name>
    <dbReference type="NCBI Taxonomy" id="155126"/>
    <lineage>
        <taxon>Eukaryota</taxon>
        <taxon>Fungi</taxon>
        <taxon>Dikarya</taxon>
        <taxon>Basidiomycota</taxon>
        <taxon>Ustilaginomycotina</taxon>
        <taxon>Exobasidiomycetes</taxon>
        <taxon>Tilletiales</taxon>
        <taxon>Tilletiaceae</taxon>
        <taxon>Tilletia</taxon>
    </lineage>
</organism>
<dbReference type="Gene3D" id="3.40.1090.10">
    <property type="entry name" value="Cytosolic phospholipase A2 catalytic domain"/>
    <property type="match status" value="1"/>
</dbReference>
<dbReference type="InterPro" id="IPR016035">
    <property type="entry name" value="Acyl_Trfase/lysoPLipase"/>
</dbReference>
<feature type="non-terminal residue" evidence="6">
    <location>
        <position position="578"/>
    </location>
</feature>
<dbReference type="Proteomes" id="UP001176517">
    <property type="component" value="Unassembled WGS sequence"/>
</dbReference>
<evidence type="ECO:0000259" key="5">
    <source>
        <dbReference type="PROSITE" id="PS51635"/>
    </source>
</evidence>
<keyword evidence="7" id="KW-1185">Reference proteome</keyword>
<feature type="short sequence motif" description="GXGXXG" evidence="4">
    <location>
        <begin position="441"/>
        <end position="446"/>
    </location>
</feature>
<evidence type="ECO:0000313" key="6">
    <source>
        <dbReference type="EMBL" id="KAK0542519.1"/>
    </source>
</evidence>
<evidence type="ECO:0000256" key="3">
    <source>
        <dbReference type="ARBA" id="ARBA00023098"/>
    </source>
</evidence>
<keyword evidence="2" id="KW-0442">Lipid degradation</keyword>
<dbReference type="EMBL" id="JAPDMZ010000507">
    <property type="protein sequence ID" value="KAK0542519.1"/>
    <property type="molecule type" value="Genomic_DNA"/>
</dbReference>
<dbReference type="Pfam" id="PF01734">
    <property type="entry name" value="Patatin"/>
    <property type="match status" value="1"/>
</dbReference>
<keyword evidence="3" id="KW-0443">Lipid metabolism</keyword>
<accession>A0AAN6GIB7</accession>
<dbReference type="PANTHER" id="PTHR24185">
    <property type="entry name" value="CALCIUM-INDEPENDENT PHOSPHOLIPASE A2-GAMMA"/>
    <property type="match status" value="1"/>
</dbReference>
<evidence type="ECO:0000256" key="2">
    <source>
        <dbReference type="ARBA" id="ARBA00022963"/>
    </source>
</evidence>
<gene>
    <name evidence="6" type="ORF">OC846_006712</name>
</gene>
<dbReference type="GO" id="GO:0004620">
    <property type="term" value="F:phospholipase activity"/>
    <property type="evidence" value="ECO:0007669"/>
    <property type="project" value="TreeGrafter"/>
</dbReference>